<proteinExistence type="predicted"/>
<dbReference type="Proteomes" id="UP000017861">
    <property type="component" value="Unassembled WGS sequence"/>
</dbReference>
<dbReference type="VEuPathDB" id="TriTrypDB:TCDM_07882"/>
<name>V5D9K7_TRYCR</name>
<comment type="caution">
    <text evidence="2">The sequence shown here is derived from an EMBL/GenBank/DDBJ whole genome shotgun (WGS) entry which is preliminary data.</text>
</comment>
<organism evidence="2 3">
    <name type="scientific">Trypanosoma cruzi Dm28c</name>
    <dbReference type="NCBI Taxonomy" id="1416333"/>
    <lineage>
        <taxon>Eukaryota</taxon>
        <taxon>Discoba</taxon>
        <taxon>Euglenozoa</taxon>
        <taxon>Kinetoplastea</taxon>
        <taxon>Metakinetoplastina</taxon>
        <taxon>Trypanosomatida</taxon>
        <taxon>Trypanosomatidae</taxon>
        <taxon>Trypanosoma</taxon>
        <taxon>Schizotrypanum</taxon>
    </lineage>
</organism>
<dbReference type="OrthoDB" id="10377680at2759"/>
<evidence type="ECO:0000313" key="3">
    <source>
        <dbReference type="Proteomes" id="UP000017861"/>
    </source>
</evidence>
<reference evidence="2 3" key="1">
    <citation type="journal article" date="2014" name="Genome Announc.">
        <title>Trypanosoma cruzi Clone Dm28c Draft Genome Sequence.</title>
        <authorList>
            <person name="Grisard E.C."/>
            <person name="Teixeira S.M."/>
            <person name="de Almeida L.G."/>
            <person name="Stoco P.H."/>
            <person name="Gerber A.L."/>
            <person name="Talavera-Lopez C."/>
            <person name="Lima O.C."/>
            <person name="Andersson B."/>
            <person name="de Vasconcelos A.T."/>
        </authorList>
    </citation>
    <scope>NUCLEOTIDE SEQUENCE [LARGE SCALE GENOMIC DNA]</scope>
    <source>
        <strain evidence="2 3">Dm28c</strain>
    </source>
</reference>
<dbReference type="EMBL" id="AYLP01000100">
    <property type="protein sequence ID" value="ESS64116.1"/>
    <property type="molecule type" value="Genomic_DNA"/>
</dbReference>
<feature type="region of interest" description="Disordered" evidence="1">
    <location>
        <begin position="123"/>
        <end position="154"/>
    </location>
</feature>
<sequence length="315" mass="35117">MLHPIFQIARRNHREGQWRLSVNDARLWYDESPTSPLWASYMRRANEVAREMWAPSTWMRGMSLEGQFTTFLLHARSADERGELCGLFDGNRCGAIDPTAIRQDATVHVGNVSNPAGYGDSGVTKNCGTIGDETGAPLDRGRDESSNPQSDRLEGTCCFSTRVDNGESFVRDCGPNPNSNSTMEADGALILDWSVAPKTARADPHRASRFVRIRGQDAFDAIKLCRTLQHNEKLTNITNAKVERALASWNATAHSIKRGALRHAAQIVETYNLDPHVISQLAVHVDPFDLSQDTVRYLWRYTTMLTQVSSLVALM</sequence>
<accession>V5D9K7</accession>
<dbReference type="AlphaFoldDB" id="V5D9K7"/>
<gene>
    <name evidence="2" type="ORF">TCDM_07882</name>
</gene>
<evidence type="ECO:0000256" key="1">
    <source>
        <dbReference type="SAM" id="MobiDB-lite"/>
    </source>
</evidence>
<evidence type="ECO:0000313" key="2">
    <source>
        <dbReference type="EMBL" id="ESS64116.1"/>
    </source>
</evidence>
<protein>
    <submittedName>
        <fullName evidence="2">Uncharacterized protein</fullName>
    </submittedName>
</protein>